<evidence type="ECO:0000313" key="12">
    <source>
        <dbReference type="Proteomes" id="UP001497480"/>
    </source>
</evidence>
<dbReference type="SUPFAM" id="SSF82153">
    <property type="entry name" value="FAS1 domain"/>
    <property type="match status" value="2"/>
</dbReference>
<name>A0AAV1WLC4_LUPLU</name>
<comment type="subcellular location">
    <subcellularLocation>
        <location evidence="1">Secreted</location>
    </subcellularLocation>
</comment>
<evidence type="ECO:0000256" key="4">
    <source>
        <dbReference type="ARBA" id="ARBA00022729"/>
    </source>
</evidence>
<feature type="chain" id="PRO_5043729622" description="FAS1 domain-containing protein" evidence="9">
    <location>
        <begin position="25"/>
        <end position="445"/>
    </location>
</feature>
<keyword evidence="3" id="KW-0964">Secreted</keyword>
<feature type="domain" description="FAS1" evidence="10">
    <location>
        <begin position="28"/>
        <end position="170"/>
    </location>
</feature>
<evidence type="ECO:0000256" key="3">
    <source>
        <dbReference type="ARBA" id="ARBA00022525"/>
    </source>
</evidence>
<protein>
    <recommendedName>
        <fullName evidence="10">FAS1 domain-containing protein</fullName>
    </recommendedName>
</protein>
<keyword evidence="5" id="KW-0677">Repeat</keyword>
<dbReference type="FunFam" id="2.30.180.10:FF:000011">
    <property type="entry name" value="Fasciclin-like arabinogalactan protein 16"/>
    <property type="match status" value="1"/>
</dbReference>
<evidence type="ECO:0000256" key="5">
    <source>
        <dbReference type="ARBA" id="ARBA00022737"/>
    </source>
</evidence>
<evidence type="ECO:0000256" key="8">
    <source>
        <dbReference type="ARBA" id="ARBA00024686"/>
    </source>
</evidence>
<dbReference type="PANTHER" id="PTHR32499:SF3">
    <property type="entry name" value="FASCICLIN-LIKE ARABINOGALACTAN PROTEIN 16"/>
    <property type="match status" value="1"/>
</dbReference>
<dbReference type="InterPro" id="IPR000782">
    <property type="entry name" value="FAS1_domain"/>
</dbReference>
<comment type="function">
    <text evidence="8">May be a cell surface adhesion protein.</text>
</comment>
<evidence type="ECO:0000259" key="10">
    <source>
        <dbReference type="PROSITE" id="PS50213"/>
    </source>
</evidence>
<reference evidence="11 12" key="1">
    <citation type="submission" date="2024-03" db="EMBL/GenBank/DDBJ databases">
        <authorList>
            <person name="Martinez-Hernandez J."/>
        </authorList>
    </citation>
    <scope>NUCLEOTIDE SEQUENCE [LARGE SCALE GENOMIC DNA]</scope>
</reference>
<keyword evidence="4 9" id="KW-0732">Signal</keyword>
<keyword evidence="7" id="KW-0325">Glycoprotein</keyword>
<accession>A0AAV1WLC4</accession>
<comment type="similarity">
    <text evidence="2">Belongs to the fasciclin-like AGP family.</text>
</comment>
<evidence type="ECO:0000256" key="7">
    <source>
        <dbReference type="ARBA" id="ARBA00023180"/>
    </source>
</evidence>
<dbReference type="GO" id="GO:0005576">
    <property type="term" value="C:extracellular region"/>
    <property type="evidence" value="ECO:0007669"/>
    <property type="project" value="UniProtKB-SubCell"/>
</dbReference>
<feature type="domain" description="FAS1" evidence="10">
    <location>
        <begin position="253"/>
        <end position="381"/>
    </location>
</feature>
<dbReference type="PANTHER" id="PTHR32499">
    <property type="entry name" value="FASCICLIN-LIKE ARABINOGALACTAN PROTEIN 16"/>
    <property type="match status" value="1"/>
</dbReference>
<proteinExistence type="inferred from homology"/>
<organism evidence="11 12">
    <name type="scientific">Lupinus luteus</name>
    <name type="common">European yellow lupine</name>
    <dbReference type="NCBI Taxonomy" id="3873"/>
    <lineage>
        <taxon>Eukaryota</taxon>
        <taxon>Viridiplantae</taxon>
        <taxon>Streptophyta</taxon>
        <taxon>Embryophyta</taxon>
        <taxon>Tracheophyta</taxon>
        <taxon>Spermatophyta</taxon>
        <taxon>Magnoliopsida</taxon>
        <taxon>eudicotyledons</taxon>
        <taxon>Gunneridae</taxon>
        <taxon>Pentapetalae</taxon>
        <taxon>rosids</taxon>
        <taxon>fabids</taxon>
        <taxon>Fabales</taxon>
        <taxon>Fabaceae</taxon>
        <taxon>Papilionoideae</taxon>
        <taxon>50 kb inversion clade</taxon>
        <taxon>genistoids sensu lato</taxon>
        <taxon>core genistoids</taxon>
        <taxon>Genisteae</taxon>
        <taxon>Lupinus</taxon>
    </lineage>
</organism>
<dbReference type="Pfam" id="PF02469">
    <property type="entry name" value="Fasciclin"/>
    <property type="match status" value="2"/>
</dbReference>
<sequence>MFTMDSSISIFILLTLLPFHSSSSVQINSNSILVALLDSHYTELSELVEKALLLQKLEEAVGNYNITIFAPRNQALERNLDPEFKRFLLEPRNLNSLQTLLMSHIIPTRIIANNHWPTAAAVRYETLAAEHHVHLRDNPSGDKTVDTAAVLRPDDVIRPDGVIHGIDQLLIPRSVQEDFNRRRNLRAIAAVLPEGAPQVDPRTHRLKKQAPVPAGAPPVLPIYDALAPGPSIAPAPAPGPGGARRHFNGERQVKDFIQTLLHYGGYNEMADILVNLTSLATEMGRLVSEGYVLTVLAPNDEAMAKLTTEQLSEPGAPEQIMYYHIIPEYQTEESMYNAVRRFGKIRYDSLRLPHKVVAQEADGSVKFGHGDGSAYLFDPDIYTDGRISVQGIDGVLFPLEDEEEKESKTEKTTTTTPLVKVASKPRRGKLIEVACSVLGAFGQAC</sequence>
<evidence type="ECO:0000256" key="6">
    <source>
        <dbReference type="ARBA" id="ARBA00022974"/>
    </source>
</evidence>
<evidence type="ECO:0000256" key="9">
    <source>
        <dbReference type="SAM" id="SignalP"/>
    </source>
</evidence>
<dbReference type="Gene3D" id="2.30.180.10">
    <property type="entry name" value="FAS1 domain"/>
    <property type="match status" value="2"/>
</dbReference>
<dbReference type="InterPro" id="IPR036378">
    <property type="entry name" value="FAS1_dom_sf"/>
</dbReference>
<gene>
    <name evidence="11" type="ORF">LLUT_LOCUS11082</name>
</gene>
<dbReference type="PROSITE" id="PS50213">
    <property type="entry name" value="FAS1"/>
    <property type="match status" value="2"/>
</dbReference>
<dbReference type="AlphaFoldDB" id="A0AAV1WLC4"/>
<dbReference type="Proteomes" id="UP001497480">
    <property type="component" value="Unassembled WGS sequence"/>
</dbReference>
<evidence type="ECO:0000256" key="1">
    <source>
        <dbReference type="ARBA" id="ARBA00004613"/>
    </source>
</evidence>
<keyword evidence="6" id="KW-0654">Proteoglycan</keyword>
<dbReference type="SMART" id="SM00554">
    <property type="entry name" value="FAS1"/>
    <property type="match status" value="2"/>
</dbReference>
<keyword evidence="12" id="KW-1185">Reference proteome</keyword>
<feature type="signal peptide" evidence="9">
    <location>
        <begin position="1"/>
        <end position="24"/>
    </location>
</feature>
<dbReference type="InterPro" id="IPR044654">
    <property type="entry name" value="FLA15/16/17/18"/>
</dbReference>
<comment type="caution">
    <text evidence="11">The sequence shown here is derived from an EMBL/GenBank/DDBJ whole genome shotgun (WGS) entry which is preliminary data.</text>
</comment>
<evidence type="ECO:0000256" key="2">
    <source>
        <dbReference type="ARBA" id="ARBA00007843"/>
    </source>
</evidence>
<dbReference type="EMBL" id="CAXHTB010000007">
    <property type="protein sequence ID" value="CAL0310022.1"/>
    <property type="molecule type" value="Genomic_DNA"/>
</dbReference>
<evidence type="ECO:0000313" key="11">
    <source>
        <dbReference type="EMBL" id="CAL0310022.1"/>
    </source>
</evidence>